<feature type="compositionally biased region" description="Polar residues" evidence="1">
    <location>
        <begin position="129"/>
        <end position="147"/>
    </location>
</feature>
<reference evidence="2" key="1">
    <citation type="journal article" date="2021" name="Antonie Van Leeuwenhoek">
        <title>Draft genome and description of Waterburya agarophytonicola gen. nov. sp. nov. (Pleurocapsales, Cyanobacteria): a seaweed symbiont.</title>
        <authorList>
            <person name="Bonthond G."/>
            <person name="Shalygin S."/>
            <person name="Bayer T."/>
            <person name="Weinberger F."/>
        </authorList>
    </citation>
    <scope>NUCLEOTIDE SEQUENCE</scope>
    <source>
        <strain evidence="2">KI4</strain>
    </source>
</reference>
<comment type="caution">
    <text evidence="2">The sequence shown here is derived from an EMBL/GenBank/DDBJ whole genome shotgun (WGS) entry which is preliminary data.</text>
</comment>
<feature type="compositionally biased region" description="Polar residues" evidence="1">
    <location>
        <begin position="75"/>
        <end position="91"/>
    </location>
</feature>
<accession>A0A964BLY0</accession>
<dbReference type="RefSeq" id="WP_229638833.1">
    <property type="nucleotide sequence ID" value="NZ_JADWDC010000004.1"/>
</dbReference>
<proteinExistence type="predicted"/>
<evidence type="ECO:0000313" key="3">
    <source>
        <dbReference type="Proteomes" id="UP000729733"/>
    </source>
</evidence>
<gene>
    <name evidence="2" type="ORF">I4641_02410</name>
</gene>
<organism evidence="2 3">
    <name type="scientific">Waterburya agarophytonicola KI4</name>
    <dbReference type="NCBI Taxonomy" id="2874699"/>
    <lineage>
        <taxon>Bacteria</taxon>
        <taxon>Bacillati</taxon>
        <taxon>Cyanobacteriota</taxon>
        <taxon>Cyanophyceae</taxon>
        <taxon>Pleurocapsales</taxon>
        <taxon>Hyellaceae</taxon>
        <taxon>Waterburya</taxon>
        <taxon>Waterburya agarophytonicola</taxon>
    </lineage>
</organism>
<feature type="region of interest" description="Disordered" evidence="1">
    <location>
        <begin position="71"/>
        <end position="148"/>
    </location>
</feature>
<dbReference type="AlphaFoldDB" id="A0A964BLY0"/>
<feature type="compositionally biased region" description="Polar residues" evidence="1">
    <location>
        <begin position="109"/>
        <end position="121"/>
    </location>
</feature>
<evidence type="ECO:0000256" key="1">
    <source>
        <dbReference type="SAM" id="MobiDB-lite"/>
    </source>
</evidence>
<evidence type="ECO:0000313" key="2">
    <source>
        <dbReference type="EMBL" id="MCC0175834.1"/>
    </source>
</evidence>
<dbReference type="EMBL" id="JADWDC010000004">
    <property type="protein sequence ID" value="MCC0175834.1"/>
    <property type="molecule type" value="Genomic_DNA"/>
</dbReference>
<feature type="compositionally biased region" description="Basic and acidic residues" evidence="1">
    <location>
        <begin position="92"/>
        <end position="108"/>
    </location>
</feature>
<name>A0A964BLY0_9CYAN</name>
<sequence length="197" mass="21952">MKTYKSPLEKLVGKKIKSVKPKSKQPGYLKSLIKTHFSLIEDALANGCEYDDIAQAISETEVTISPSTLKKYHQTNRTQKNLKTKSNQSPKTDSDSNRKLLNGEKTKINSEFQANSDSDGNNFIDRHPSNTLPKTLSVSQPESSQVDGSDRLYMSENLEADSSNKNQSSLAIKLQGSTFSNDDLFDDDDDLSGYNDY</sequence>
<protein>
    <submittedName>
        <fullName evidence="2">Uncharacterized protein</fullName>
    </submittedName>
</protein>
<keyword evidence="3" id="KW-1185">Reference proteome</keyword>
<dbReference type="Proteomes" id="UP000729733">
    <property type="component" value="Unassembled WGS sequence"/>
</dbReference>
<feature type="region of interest" description="Disordered" evidence="1">
    <location>
        <begin position="175"/>
        <end position="197"/>
    </location>
</feature>